<proteinExistence type="predicted"/>
<dbReference type="SUPFAM" id="SSF46689">
    <property type="entry name" value="Homeodomain-like"/>
    <property type="match status" value="1"/>
</dbReference>
<comment type="caution">
    <text evidence="4">The sequence shown here is derived from an EMBL/GenBank/DDBJ whole genome shotgun (WGS) entry which is preliminary data.</text>
</comment>
<dbReference type="RefSeq" id="WP_164506631.1">
    <property type="nucleotide sequence ID" value="NZ_JBHTOF010000080.1"/>
</dbReference>
<dbReference type="EMBL" id="JBHTOF010000080">
    <property type="protein sequence ID" value="MFD1465747.1"/>
    <property type="molecule type" value="Genomic_DNA"/>
</dbReference>
<dbReference type="InterPro" id="IPR009057">
    <property type="entry name" value="Homeodomain-like_sf"/>
</dbReference>
<dbReference type="Pfam" id="PF00440">
    <property type="entry name" value="TetR_N"/>
    <property type="match status" value="1"/>
</dbReference>
<keyword evidence="1 2" id="KW-0238">DNA-binding</keyword>
<dbReference type="PANTHER" id="PTHR30055">
    <property type="entry name" value="HTH-TYPE TRANSCRIPTIONAL REGULATOR RUTR"/>
    <property type="match status" value="1"/>
</dbReference>
<name>A0ABW4DNZ7_9LACO</name>
<dbReference type="PROSITE" id="PS50977">
    <property type="entry name" value="HTH_TETR_2"/>
    <property type="match status" value="1"/>
</dbReference>
<gene>
    <name evidence="4" type="ORF">ACFQ4L_06700</name>
</gene>
<evidence type="ECO:0000313" key="5">
    <source>
        <dbReference type="Proteomes" id="UP001597244"/>
    </source>
</evidence>
<keyword evidence="5" id="KW-1185">Reference proteome</keyword>
<feature type="domain" description="HTH tetR-type" evidence="3">
    <location>
        <begin position="9"/>
        <end position="69"/>
    </location>
</feature>
<evidence type="ECO:0000256" key="1">
    <source>
        <dbReference type="ARBA" id="ARBA00023125"/>
    </source>
</evidence>
<organism evidence="4 5">
    <name type="scientific">Lapidilactobacillus mulanensis</name>
    <dbReference type="NCBI Taxonomy" id="2485999"/>
    <lineage>
        <taxon>Bacteria</taxon>
        <taxon>Bacillati</taxon>
        <taxon>Bacillota</taxon>
        <taxon>Bacilli</taxon>
        <taxon>Lactobacillales</taxon>
        <taxon>Lactobacillaceae</taxon>
        <taxon>Lapidilactobacillus</taxon>
    </lineage>
</organism>
<feature type="DNA-binding region" description="H-T-H motif" evidence="2">
    <location>
        <begin position="32"/>
        <end position="51"/>
    </location>
</feature>
<evidence type="ECO:0000256" key="2">
    <source>
        <dbReference type="PROSITE-ProRule" id="PRU00335"/>
    </source>
</evidence>
<evidence type="ECO:0000259" key="3">
    <source>
        <dbReference type="PROSITE" id="PS50977"/>
    </source>
</evidence>
<dbReference type="InterPro" id="IPR050109">
    <property type="entry name" value="HTH-type_TetR-like_transc_reg"/>
</dbReference>
<dbReference type="InterPro" id="IPR001647">
    <property type="entry name" value="HTH_TetR"/>
</dbReference>
<dbReference type="Gene3D" id="1.10.357.10">
    <property type="entry name" value="Tetracycline Repressor, domain 2"/>
    <property type="match status" value="1"/>
</dbReference>
<dbReference type="PANTHER" id="PTHR30055:SF226">
    <property type="entry name" value="HTH-TYPE TRANSCRIPTIONAL REGULATOR PKSA"/>
    <property type="match status" value="1"/>
</dbReference>
<reference evidence="5" key="1">
    <citation type="journal article" date="2019" name="Int. J. Syst. Evol. Microbiol.">
        <title>The Global Catalogue of Microorganisms (GCM) 10K type strain sequencing project: providing services to taxonomists for standard genome sequencing and annotation.</title>
        <authorList>
            <consortium name="The Broad Institute Genomics Platform"/>
            <consortium name="The Broad Institute Genome Sequencing Center for Infectious Disease"/>
            <person name="Wu L."/>
            <person name="Ma J."/>
        </authorList>
    </citation>
    <scope>NUCLEOTIDE SEQUENCE [LARGE SCALE GENOMIC DNA]</scope>
    <source>
        <strain evidence="5">CCM 8951</strain>
    </source>
</reference>
<evidence type="ECO:0000313" key="4">
    <source>
        <dbReference type="EMBL" id="MFD1465747.1"/>
    </source>
</evidence>
<sequence length="208" mass="24081">MKKDGAKGELQKNKILNAARELFATKGFEATTTREINRQTDSAEGLLYYYFPHGKREILDTIIYEGIQSRTNAIDFKFHSVSSVADIEQQLLNAFDQIWQIFSQQENYYSFMITIRERALLSNKQAKWLQDLIKEVRQLLIDFLTPATEKLGLQQDNIPQLVDIILSLFQSSIYDELLINNNQELNNQISHTVQSQLHLIVTSILVEK</sequence>
<accession>A0ABW4DNZ7</accession>
<dbReference type="Proteomes" id="UP001597244">
    <property type="component" value="Unassembled WGS sequence"/>
</dbReference>
<protein>
    <submittedName>
        <fullName evidence="4">TetR/AcrR family transcriptional regulator</fullName>
    </submittedName>
</protein>